<dbReference type="KEGG" id="mee:DA075_10195"/>
<dbReference type="OrthoDB" id="7507242at2"/>
<dbReference type="Pfam" id="PF23961">
    <property type="entry name" value="Phage_tail_terminator_9"/>
    <property type="match status" value="1"/>
</dbReference>
<reference evidence="2 3" key="1">
    <citation type="submission" date="2018-04" db="EMBL/GenBank/DDBJ databases">
        <title>Methylobacterium sp. PR1016A genome.</title>
        <authorList>
            <person name="Park W."/>
        </authorList>
    </citation>
    <scope>NUCLEOTIDE SEQUENCE [LARGE SCALE GENOMIC DNA]</scope>
    <source>
        <strain evidence="2 3">PR1016A</strain>
    </source>
</reference>
<name>A0A2R4WI90_9HYPH</name>
<dbReference type="NCBIfam" id="NF047498">
    <property type="entry name" value="LIC_12616_fam"/>
    <property type="match status" value="1"/>
</dbReference>
<gene>
    <name evidence="2" type="ORF">DA075_10195</name>
</gene>
<dbReference type="AlphaFoldDB" id="A0A2R4WI90"/>
<dbReference type="RefSeq" id="WP_099953113.1">
    <property type="nucleotide sequence ID" value="NZ_CP028843.1"/>
</dbReference>
<protein>
    <recommendedName>
        <fullName evidence="1">Phage neck terminator protein gp12-like domain-containing protein</fullName>
    </recommendedName>
</protein>
<evidence type="ECO:0000259" key="1">
    <source>
        <dbReference type="Pfam" id="PF23961"/>
    </source>
</evidence>
<sequence length="241" mass="25676">MIPVAVTPSQDDIFTALRAVLLTLTPDGAEVVQGQDNNVTAPQAADYVVMTILRRERIATNVVAWQDCTLVGSAAGTVLTVERVTLGTLEAGRPLYGTGISPDPIIVAINGDGTATLSSPAVFASRPLAAGVRAMRQATRVVMQLDVHSDDLSRASDTAQAIATVLRDLSGVEMLRASGHPITPLHADDPKQVPFVNAEGQYESRYVVEAHLQADQTLLLPQQYADRLKVDRIPADIVYAA</sequence>
<dbReference type="Proteomes" id="UP000244755">
    <property type="component" value="Chromosome 1"/>
</dbReference>
<dbReference type="InterPro" id="IPR057087">
    <property type="entry name" value="Gp12-like"/>
</dbReference>
<feature type="domain" description="Phage neck terminator protein gp12-like" evidence="1">
    <location>
        <begin position="135"/>
        <end position="233"/>
    </location>
</feature>
<evidence type="ECO:0000313" key="2">
    <source>
        <dbReference type="EMBL" id="AWB21237.1"/>
    </source>
</evidence>
<accession>A0A2R4WI90</accession>
<proteinExistence type="predicted"/>
<evidence type="ECO:0000313" key="3">
    <source>
        <dbReference type="Proteomes" id="UP000244755"/>
    </source>
</evidence>
<keyword evidence="3" id="KW-1185">Reference proteome</keyword>
<organism evidence="2 3">
    <name type="scientific">Methylobacterium currus</name>
    <dbReference type="NCBI Taxonomy" id="2051553"/>
    <lineage>
        <taxon>Bacteria</taxon>
        <taxon>Pseudomonadati</taxon>
        <taxon>Pseudomonadota</taxon>
        <taxon>Alphaproteobacteria</taxon>
        <taxon>Hyphomicrobiales</taxon>
        <taxon>Methylobacteriaceae</taxon>
        <taxon>Methylobacterium</taxon>
    </lineage>
</organism>
<dbReference type="EMBL" id="CP028843">
    <property type="protein sequence ID" value="AWB21237.1"/>
    <property type="molecule type" value="Genomic_DNA"/>
</dbReference>